<dbReference type="InterPro" id="IPR050229">
    <property type="entry name" value="GlpE_sulfurtransferase"/>
</dbReference>
<organism evidence="2 3">
    <name type="scientific">Tannerella sp. oral taxon BU063 isolate Cell 1/3</name>
    <dbReference type="NCBI Taxonomy" id="1411022"/>
    <lineage>
        <taxon>Bacteria</taxon>
        <taxon>Pseudomonadati</taxon>
        <taxon>Bacteroidota</taxon>
        <taxon>Bacteroidia</taxon>
        <taxon>Bacteroidales</taxon>
        <taxon>Tannerellaceae</taxon>
        <taxon>Tannerella</taxon>
    </lineage>
</organism>
<dbReference type="PROSITE" id="PS50206">
    <property type="entry name" value="RHODANESE_3"/>
    <property type="match status" value="1"/>
</dbReference>
<dbReference type="Proteomes" id="UP000034982">
    <property type="component" value="Unassembled WGS sequence"/>
</dbReference>
<evidence type="ECO:0000259" key="1">
    <source>
        <dbReference type="PROSITE" id="PS50206"/>
    </source>
</evidence>
<sequence length="118" mass="12877">MACAPSEGAEGGITSLTAAEFEALLARDQAVQLVDVRRPDEFAAGHINGAQLIDVTASDFLDRAQKSLDPKRPVAVYCRSGKRSMRAAQMLQKAGFRVIYNLDTGYLGWVEYQAGKKR</sequence>
<reference evidence="2 3" key="1">
    <citation type="submission" date="2013-11" db="EMBL/GenBank/DDBJ databases">
        <title>Single cell genomics of uncultured Tannerella BU063 (oral taxon 286).</title>
        <authorList>
            <person name="Beall C.J."/>
            <person name="Campbell A.G."/>
            <person name="Griffen A.L."/>
            <person name="Podar M."/>
            <person name="Leys E.J."/>
        </authorList>
    </citation>
    <scope>NUCLEOTIDE SEQUENCE [LARGE SCALE GENOMIC DNA]</scope>
    <source>
        <strain evidence="2">Cell 1/3</strain>
    </source>
</reference>
<dbReference type="CDD" id="cd00158">
    <property type="entry name" value="RHOD"/>
    <property type="match status" value="1"/>
</dbReference>
<feature type="domain" description="Rhodanese" evidence="1">
    <location>
        <begin position="27"/>
        <end position="111"/>
    </location>
</feature>
<dbReference type="PANTHER" id="PTHR43031">
    <property type="entry name" value="FAD-DEPENDENT OXIDOREDUCTASE"/>
    <property type="match status" value="1"/>
</dbReference>
<name>W2CHH7_9BACT</name>
<dbReference type="InterPro" id="IPR036873">
    <property type="entry name" value="Rhodanese-like_dom_sf"/>
</dbReference>
<dbReference type="Gene3D" id="3.40.250.10">
    <property type="entry name" value="Rhodanese-like domain"/>
    <property type="match status" value="1"/>
</dbReference>
<evidence type="ECO:0000313" key="3">
    <source>
        <dbReference type="Proteomes" id="UP000034982"/>
    </source>
</evidence>
<dbReference type="Pfam" id="PF00581">
    <property type="entry name" value="Rhodanese"/>
    <property type="match status" value="1"/>
</dbReference>
<dbReference type="EMBL" id="AYYE01001148">
    <property type="protein sequence ID" value="ETK06664.1"/>
    <property type="molecule type" value="Genomic_DNA"/>
</dbReference>
<dbReference type="SUPFAM" id="SSF52821">
    <property type="entry name" value="Rhodanese/Cell cycle control phosphatase"/>
    <property type="match status" value="1"/>
</dbReference>
<comment type="caution">
    <text evidence="2">The sequence shown here is derived from an EMBL/GenBank/DDBJ whole genome shotgun (WGS) entry which is preliminary data.</text>
</comment>
<dbReference type="AlphaFoldDB" id="W2CHH7"/>
<dbReference type="PANTHER" id="PTHR43031:SF1">
    <property type="entry name" value="PYRIDINE NUCLEOTIDE-DISULPHIDE OXIDOREDUCTASE"/>
    <property type="match status" value="1"/>
</dbReference>
<evidence type="ECO:0000313" key="2">
    <source>
        <dbReference type="EMBL" id="ETK06664.1"/>
    </source>
</evidence>
<proteinExistence type="predicted"/>
<accession>W2CHH7</accession>
<gene>
    <name evidence="2" type="ORF">T230_11260</name>
</gene>
<dbReference type="SMART" id="SM00450">
    <property type="entry name" value="RHOD"/>
    <property type="match status" value="1"/>
</dbReference>
<dbReference type="PATRIC" id="fig|1411022.3.peg.1353"/>
<dbReference type="InterPro" id="IPR001763">
    <property type="entry name" value="Rhodanese-like_dom"/>
</dbReference>
<protein>
    <recommendedName>
        <fullName evidence="1">Rhodanese domain-containing protein</fullName>
    </recommendedName>
</protein>